<dbReference type="Pfam" id="PF14417">
    <property type="entry name" value="MEDS"/>
    <property type="match status" value="1"/>
</dbReference>
<keyword evidence="3" id="KW-1185">Reference proteome</keyword>
<evidence type="ECO:0000259" key="1">
    <source>
        <dbReference type="Pfam" id="PF14417"/>
    </source>
</evidence>
<organism evidence="2 3">
    <name type="scientific">Nitrosomonas supralitoralis</name>
    <dbReference type="NCBI Taxonomy" id="2116706"/>
    <lineage>
        <taxon>Bacteria</taxon>
        <taxon>Pseudomonadati</taxon>
        <taxon>Pseudomonadota</taxon>
        <taxon>Betaproteobacteria</taxon>
        <taxon>Nitrosomonadales</taxon>
        <taxon>Nitrosomonadaceae</taxon>
        <taxon>Nitrosomonas</taxon>
    </lineage>
</organism>
<evidence type="ECO:0000313" key="3">
    <source>
        <dbReference type="Proteomes" id="UP000241912"/>
    </source>
</evidence>
<dbReference type="AlphaFoldDB" id="A0A2P7NRP0"/>
<proteinExistence type="predicted"/>
<sequence length="255" mass="29161">MVFAYIYGDLKLYTLHITNMPIKEENMFHHGLEILSTPTEGSHIVKVCQNAATKAEAVAYFIEKGLSNEEAVIIIARYALRRDVKVILQERDWDIDLLKTEGKIIFLDAEFLLSNLLVNNEIDAKAFKEFVRIPIHATKIKHGKVRAFGEMVDILWQQNLQDKAIELEGLWNDLLHSHEFSLLCTYSLDNLDPDNYDQALDSICRVHTHHITSKKYHLIESDGGAEMSDLFGAAWKRVMKNITETVHHSTQVAST</sequence>
<dbReference type="OrthoDB" id="9782655at2"/>
<dbReference type="EMBL" id="PXXU01000068">
    <property type="protein sequence ID" value="PSJ16135.1"/>
    <property type="molecule type" value="Genomic_DNA"/>
</dbReference>
<accession>A0A2P7NRP0</accession>
<reference evidence="2 3" key="1">
    <citation type="submission" date="2018-03" db="EMBL/GenBank/DDBJ databases">
        <title>Draft genome of Nitrosomonas supralitoralis APG5.</title>
        <authorList>
            <person name="Urakawa H."/>
            <person name="Lopez J.V."/>
        </authorList>
    </citation>
    <scope>NUCLEOTIDE SEQUENCE [LARGE SCALE GENOMIC DNA]</scope>
    <source>
        <strain evidence="2 3">APG5</strain>
    </source>
</reference>
<feature type="domain" description="MEDS" evidence="1">
    <location>
        <begin position="43"/>
        <end position="207"/>
    </location>
</feature>
<dbReference type="InterPro" id="IPR025847">
    <property type="entry name" value="MEDS_domain"/>
</dbReference>
<gene>
    <name evidence="2" type="ORF">C7H79_15075</name>
</gene>
<name>A0A2P7NRP0_9PROT</name>
<dbReference type="Proteomes" id="UP000241912">
    <property type="component" value="Unassembled WGS sequence"/>
</dbReference>
<comment type="caution">
    <text evidence="2">The sequence shown here is derived from an EMBL/GenBank/DDBJ whole genome shotgun (WGS) entry which is preliminary data.</text>
</comment>
<protein>
    <recommendedName>
        <fullName evidence="1">MEDS domain-containing protein</fullName>
    </recommendedName>
</protein>
<evidence type="ECO:0000313" key="2">
    <source>
        <dbReference type="EMBL" id="PSJ16135.1"/>
    </source>
</evidence>